<reference evidence="1" key="1">
    <citation type="submission" date="2014-01" db="EMBL/GenBank/DDBJ databases">
        <authorList>
            <person name="Aslett M."/>
        </authorList>
    </citation>
    <scope>NUCLEOTIDE SEQUENCE</scope>
</reference>
<keyword evidence="2" id="KW-1185">Reference proteome</keyword>
<gene>
    <name evidence="1" type="ORF">TTRE_0000815901</name>
</gene>
<dbReference type="OrthoDB" id="8065825at2759"/>
<dbReference type="Proteomes" id="UP000030665">
    <property type="component" value="Unassembled WGS sequence"/>
</dbReference>
<evidence type="ECO:0000313" key="2">
    <source>
        <dbReference type="Proteomes" id="UP000030665"/>
    </source>
</evidence>
<sequence length="151" mass="16793">MNAAAGKDTITLLNSGNYMYSKTKVRAVLIQDDLCKVVSSPKSEVAKEAWRKQDSKAMALITLSVEDSQLLHIASCDTAFEMREKLEKQYASLPETYSGLVTALEGRDEADLTVEYVTGKLLDEYQRRLENSRKGEDGGFAFRISSRNGSQ</sequence>
<feature type="non-terminal residue" evidence="1">
    <location>
        <position position="151"/>
    </location>
</feature>
<dbReference type="AlphaFoldDB" id="A0A077ZJI2"/>
<evidence type="ECO:0000313" key="1">
    <source>
        <dbReference type="EMBL" id="CDW59818.1"/>
    </source>
</evidence>
<dbReference type="STRING" id="36087.A0A077ZJI2"/>
<accession>A0A077ZJI2</accession>
<organism evidence="1 2">
    <name type="scientific">Trichuris trichiura</name>
    <name type="common">Whipworm</name>
    <name type="synonym">Trichocephalus trichiurus</name>
    <dbReference type="NCBI Taxonomy" id="36087"/>
    <lineage>
        <taxon>Eukaryota</taxon>
        <taxon>Metazoa</taxon>
        <taxon>Ecdysozoa</taxon>
        <taxon>Nematoda</taxon>
        <taxon>Enoplea</taxon>
        <taxon>Dorylaimia</taxon>
        <taxon>Trichinellida</taxon>
        <taxon>Trichuridae</taxon>
        <taxon>Trichuris</taxon>
    </lineage>
</organism>
<name>A0A077ZJI2_TRITR</name>
<reference evidence="1" key="2">
    <citation type="submission" date="2014-03" db="EMBL/GenBank/DDBJ databases">
        <title>The whipworm genome and dual-species transcriptomics of an intimate host-pathogen interaction.</title>
        <authorList>
            <person name="Foth B.J."/>
            <person name="Tsai I.J."/>
            <person name="Reid A.J."/>
            <person name="Bancroft A.J."/>
            <person name="Nichol S."/>
            <person name="Tracey A."/>
            <person name="Holroyd N."/>
            <person name="Cotton J.A."/>
            <person name="Stanley E.J."/>
            <person name="Zarowiecki M."/>
            <person name="Liu J.Z."/>
            <person name="Huckvale T."/>
            <person name="Cooper P.J."/>
            <person name="Grencis R.K."/>
            <person name="Berriman M."/>
        </authorList>
    </citation>
    <scope>NUCLEOTIDE SEQUENCE [LARGE SCALE GENOMIC DNA]</scope>
</reference>
<dbReference type="EMBL" id="HG806744">
    <property type="protein sequence ID" value="CDW59818.1"/>
    <property type="molecule type" value="Genomic_DNA"/>
</dbReference>
<proteinExistence type="predicted"/>
<dbReference type="Pfam" id="PF14223">
    <property type="entry name" value="Retrotran_gag_2"/>
    <property type="match status" value="1"/>
</dbReference>
<protein>
    <submittedName>
        <fullName evidence="1">Retrovirus pol polyprotein</fullName>
    </submittedName>
</protein>